<dbReference type="Gene3D" id="3.30.2140.20">
    <property type="match status" value="1"/>
</dbReference>
<protein>
    <submittedName>
        <fullName evidence="2">N-hydroxyarylamine O-acetyltransferase</fullName>
    </submittedName>
</protein>
<evidence type="ECO:0000256" key="1">
    <source>
        <dbReference type="ARBA" id="ARBA00006547"/>
    </source>
</evidence>
<dbReference type="SUPFAM" id="SSF54001">
    <property type="entry name" value="Cysteine proteinases"/>
    <property type="match status" value="1"/>
</dbReference>
<dbReference type="AlphaFoldDB" id="A0A420XGI1"/>
<dbReference type="RefSeq" id="WP_121123228.1">
    <property type="nucleotide sequence ID" value="NZ_CP016604.1"/>
</dbReference>
<dbReference type="EMBL" id="RBJC01000006">
    <property type="protein sequence ID" value="RKR71945.1"/>
    <property type="molecule type" value="Genomic_DNA"/>
</dbReference>
<comment type="similarity">
    <text evidence="1">Belongs to the arylamine N-acetyltransferase family.</text>
</comment>
<comment type="caution">
    <text evidence="2">The sequence shown here is derived from an EMBL/GenBank/DDBJ whole genome shotgun (WGS) entry which is preliminary data.</text>
</comment>
<keyword evidence="3" id="KW-1185">Reference proteome</keyword>
<name>A0A420XGI1_9PAST</name>
<keyword evidence="2" id="KW-0808">Transferase</keyword>
<dbReference type="PANTHER" id="PTHR11786">
    <property type="entry name" value="N-HYDROXYARYLAMINE O-ACETYLTRANSFERASE"/>
    <property type="match status" value="1"/>
</dbReference>
<dbReference type="GO" id="GO:0016407">
    <property type="term" value="F:acetyltransferase activity"/>
    <property type="evidence" value="ECO:0007669"/>
    <property type="project" value="InterPro"/>
</dbReference>
<dbReference type="InterPro" id="IPR038765">
    <property type="entry name" value="Papain-like_cys_pep_sf"/>
</dbReference>
<dbReference type="Proteomes" id="UP000280099">
    <property type="component" value="Unassembled WGS sequence"/>
</dbReference>
<dbReference type="Pfam" id="PF00797">
    <property type="entry name" value="Acetyltransf_2"/>
    <property type="match status" value="1"/>
</dbReference>
<evidence type="ECO:0000313" key="2">
    <source>
        <dbReference type="EMBL" id="RKR71945.1"/>
    </source>
</evidence>
<gene>
    <name evidence="2" type="ORF">DES31_1298</name>
</gene>
<accession>A0A420XGI1</accession>
<dbReference type="InterPro" id="IPR001447">
    <property type="entry name" value="Arylamine_N-AcTrfase"/>
</dbReference>
<organism evidence="2 3">
    <name type="scientific">Otariodibacter oris</name>
    <dbReference type="NCBI Taxonomy" id="1032623"/>
    <lineage>
        <taxon>Bacteria</taxon>
        <taxon>Pseudomonadati</taxon>
        <taxon>Pseudomonadota</taxon>
        <taxon>Gammaproteobacteria</taxon>
        <taxon>Pasteurellales</taxon>
        <taxon>Pasteurellaceae</taxon>
        <taxon>Otariodibacter</taxon>
    </lineage>
</organism>
<proteinExistence type="inferred from homology"/>
<sequence length="271" mass="32054">MDTQNIIQHYLADLNITKNITTLEDISDLALAHLKRYFFGNPKVLLAEDVPIDLESAYNNIVVNKRGGYCFEHNKLMYEVLKHFGFKVTQHLARILNNDIPKIPMTHRVTILHYQGEKYLVDVGVGFRSPSVIIKFDEKNPSSIGHLNTEYQLSYDNQGLYTLQRKEKDQYFNIYQFNLIENVDADFEMGNFYCYKNPKSIWRNHLIMSCFTNDAIHSLHNNVYYRMYSKHSEQITITEVNQFIEIIQNELKANYSREELIEIFEKYIKQK</sequence>
<reference evidence="2 3" key="1">
    <citation type="submission" date="2018-10" db="EMBL/GenBank/DDBJ databases">
        <title>Genomic Encyclopedia of Type Strains, Phase IV (KMG-IV): sequencing the most valuable type-strain genomes for metagenomic binning, comparative biology and taxonomic classification.</title>
        <authorList>
            <person name="Goeker M."/>
        </authorList>
    </citation>
    <scope>NUCLEOTIDE SEQUENCE [LARGE SCALE GENOMIC DNA]</scope>
    <source>
        <strain evidence="2 3">DSM 23800</strain>
    </source>
</reference>
<dbReference type="InterPro" id="IPR053710">
    <property type="entry name" value="Arylamine_NAT_domain_sf"/>
</dbReference>
<dbReference type="PANTHER" id="PTHR11786:SF0">
    <property type="entry name" value="ARYLAMINE N-ACETYLTRANSFERASE 4-RELATED"/>
    <property type="match status" value="1"/>
</dbReference>
<dbReference type="OrthoDB" id="7181050at2"/>
<evidence type="ECO:0000313" key="3">
    <source>
        <dbReference type="Proteomes" id="UP000280099"/>
    </source>
</evidence>